<dbReference type="GO" id="GO:0005524">
    <property type="term" value="F:ATP binding"/>
    <property type="evidence" value="ECO:0007669"/>
    <property type="project" value="UniProtKB-KW"/>
</dbReference>
<proteinExistence type="inferred from homology"/>
<feature type="region of interest" description="Disordered" evidence="12">
    <location>
        <begin position="1"/>
        <end position="23"/>
    </location>
</feature>
<comment type="catalytic activity">
    <reaction evidence="10 11">
        <text>DNA(n) + a 2'-deoxyribonucleoside 5'-triphosphate = DNA(n+1) + diphosphate</text>
        <dbReference type="Rhea" id="RHEA:22508"/>
        <dbReference type="Rhea" id="RHEA-COMP:17339"/>
        <dbReference type="Rhea" id="RHEA-COMP:17340"/>
        <dbReference type="ChEBI" id="CHEBI:33019"/>
        <dbReference type="ChEBI" id="CHEBI:61560"/>
        <dbReference type="ChEBI" id="CHEBI:173112"/>
        <dbReference type="EC" id="2.7.7.7"/>
    </reaction>
</comment>
<keyword evidence="3 11" id="KW-0548">Nucleotidyltransferase</keyword>
<dbReference type="GO" id="GO:0046872">
    <property type="term" value="F:metal ion binding"/>
    <property type="evidence" value="ECO:0007669"/>
    <property type="project" value="UniProtKB-KW"/>
</dbReference>
<dbReference type="EMBL" id="VITN01000003">
    <property type="protein sequence ID" value="TWB22804.1"/>
    <property type="molecule type" value="Genomic_DNA"/>
</dbReference>
<dbReference type="GO" id="GO:0003887">
    <property type="term" value="F:DNA-directed DNA polymerase activity"/>
    <property type="evidence" value="ECO:0007669"/>
    <property type="project" value="UniProtKB-KW"/>
</dbReference>
<evidence type="ECO:0000259" key="13">
    <source>
        <dbReference type="SMART" id="SM00382"/>
    </source>
</evidence>
<dbReference type="AlphaFoldDB" id="A0A560FMF7"/>
<evidence type="ECO:0000256" key="6">
    <source>
        <dbReference type="ARBA" id="ARBA00022741"/>
    </source>
</evidence>
<evidence type="ECO:0000256" key="5">
    <source>
        <dbReference type="ARBA" id="ARBA00022723"/>
    </source>
</evidence>
<dbReference type="Proteomes" id="UP000319859">
    <property type="component" value="Unassembled WGS sequence"/>
</dbReference>
<reference evidence="14 15" key="1">
    <citation type="submission" date="2019-06" db="EMBL/GenBank/DDBJ databases">
        <title>Genomic Encyclopedia of Type Strains, Phase IV (KMG-V): Genome sequencing to study the core and pangenomes of soil and plant-associated prokaryotes.</title>
        <authorList>
            <person name="Whitman W."/>
        </authorList>
    </citation>
    <scope>NUCLEOTIDE SEQUENCE [LARGE SCALE GENOMIC DNA]</scope>
    <source>
        <strain evidence="14 15">BR 11880</strain>
    </source>
</reference>
<dbReference type="GO" id="GO:0006261">
    <property type="term" value="P:DNA-templated DNA replication"/>
    <property type="evidence" value="ECO:0007669"/>
    <property type="project" value="TreeGrafter"/>
</dbReference>
<dbReference type="SMART" id="SM00382">
    <property type="entry name" value="AAA"/>
    <property type="match status" value="1"/>
</dbReference>
<dbReference type="Pfam" id="PF12169">
    <property type="entry name" value="DNA_pol3_gamma3"/>
    <property type="match status" value="1"/>
</dbReference>
<evidence type="ECO:0000256" key="10">
    <source>
        <dbReference type="ARBA" id="ARBA00049244"/>
    </source>
</evidence>
<dbReference type="NCBIfam" id="NF006585">
    <property type="entry name" value="PRK09111.1"/>
    <property type="match status" value="1"/>
</dbReference>
<dbReference type="PANTHER" id="PTHR11669:SF0">
    <property type="entry name" value="PROTEIN STICHEL-LIKE 2"/>
    <property type="match status" value="1"/>
</dbReference>
<dbReference type="SUPFAM" id="SSF48019">
    <property type="entry name" value="post-AAA+ oligomerization domain-like"/>
    <property type="match status" value="1"/>
</dbReference>
<feature type="region of interest" description="Disordered" evidence="12">
    <location>
        <begin position="632"/>
        <end position="661"/>
    </location>
</feature>
<evidence type="ECO:0000256" key="3">
    <source>
        <dbReference type="ARBA" id="ARBA00022695"/>
    </source>
</evidence>
<dbReference type="InterPro" id="IPR008921">
    <property type="entry name" value="DNA_pol3_clamp-load_cplx_C"/>
</dbReference>
<protein>
    <recommendedName>
        <fullName evidence="11">DNA polymerase III subunit gamma/tau</fullName>
        <ecNumber evidence="11">2.7.7.7</ecNumber>
    </recommendedName>
</protein>
<keyword evidence="7" id="KW-0862">Zinc</keyword>
<dbReference type="EC" id="2.7.7.7" evidence="11"/>
<dbReference type="InterPro" id="IPR022754">
    <property type="entry name" value="DNA_pol_III_gamma-3"/>
</dbReference>
<dbReference type="FunFam" id="1.10.8.60:FF:000013">
    <property type="entry name" value="DNA polymerase III subunit gamma/tau"/>
    <property type="match status" value="1"/>
</dbReference>
<comment type="caution">
    <text evidence="14">The sequence shown here is derived from an EMBL/GenBank/DDBJ whole genome shotgun (WGS) entry which is preliminary data.</text>
</comment>
<dbReference type="SUPFAM" id="SSF52540">
    <property type="entry name" value="P-loop containing nucleoside triphosphate hydrolases"/>
    <property type="match status" value="1"/>
</dbReference>
<organism evidence="14 15">
    <name type="scientific">Nitrospirillum amazonense</name>
    <dbReference type="NCBI Taxonomy" id="28077"/>
    <lineage>
        <taxon>Bacteria</taxon>
        <taxon>Pseudomonadati</taxon>
        <taxon>Pseudomonadota</taxon>
        <taxon>Alphaproteobacteria</taxon>
        <taxon>Rhodospirillales</taxon>
        <taxon>Azospirillaceae</taxon>
        <taxon>Nitrospirillum</taxon>
    </lineage>
</organism>
<dbReference type="CDD" id="cd00009">
    <property type="entry name" value="AAA"/>
    <property type="match status" value="1"/>
</dbReference>
<evidence type="ECO:0000256" key="9">
    <source>
        <dbReference type="ARBA" id="ARBA00022932"/>
    </source>
</evidence>
<dbReference type="NCBIfam" id="NF004046">
    <property type="entry name" value="PRK05563.1"/>
    <property type="match status" value="1"/>
</dbReference>
<evidence type="ECO:0000256" key="2">
    <source>
        <dbReference type="ARBA" id="ARBA00022679"/>
    </source>
</evidence>
<keyword evidence="8 11" id="KW-0067">ATP-binding</keyword>
<dbReference type="Gene3D" id="1.20.272.10">
    <property type="match status" value="1"/>
</dbReference>
<keyword evidence="5" id="KW-0479">Metal-binding</keyword>
<dbReference type="InterPro" id="IPR022107">
    <property type="entry name" value="DNA_pol_III_gamma/tau_C"/>
</dbReference>
<keyword evidence="4 11" id="KW-0235">DNA replication</keyword>
<dbReference type="Pfam" id="PF22608">
    <property type="entry name" value="DNAX_ATPase_lid"/>
    <property type="match status" value="1"/>
</dbReference>
<comment type="similarity">
    <text evidence="1 11">Belongs to the DnaX/STICHEL family.</text>
</comment>
<comment type="function">
    <text evidence="11">DNA polymerase III is a complex, multichain enzyme responsible for most of the replicative synthesis in bacteria. This DNA polymerase also exhibits 3' to 5' exonuclease activity.</text>
</comment>
<accession>A0A560FMF7</accession>
<dbReference type="InterPro" id="IPR003593">
    <property type="entry name" value="AAA+_ATPase"/>
</dbReference>
<keyword evidence="6 11" id="KW-0547">Nucleotide-binding</keyword>
<evidence type="ECO:0000256" key="12">
    <source>
        <dbReference type="SAM" id="MobiDB-lite"/>
    </source>
</evidence>
<evidence type="ECO:0000256" key="7">
    <source>
        <dbReference type="ARBA" id="ARBA00022833"/>
    </source>
</evidence>
<gene>
    <name evidence="11" type="primary">dnaX</name>
    <name evidence="14" type="ORF">FBZ89_103435</name>
</gene>
<dbReference type="PANTHER" id="PTHR11669">
    <property type="entry name" value="REPLICATION FACTOR C / DNA POLYMERASE III GAMMA-TAU SUBUNIT"/>
    <property type="match status" value="1"/>
</dbReference>
<dbReference type="FunFam" id="3.40.50.300:FF:000014">
    <property type="entry name" value="DNA polymerase III subunit gamma/tau"/>
    <property type="match status" value="1"/>
</dbReference>
<dbReference type="GO" id="GO:0009360">
    <property type="term" value="C:DNA polymerase III complex"/>
    <property type="evidence" value="ECO:0007669"/>
    <property type="project" value="InterPro"/>
</dbReference>
<evidence type="ECO:0000256" key="4">
    <source>
        <dbReference type="ARBA" id="ARBA00022705"/>
    </source>
</evidence>
<keyword evidence="2 11" id="KW-0808">Transferase</keyword>
<dbReference type="InterPro" id="IPR045085">
    <property type="entry name" value="HLD_clamp_pol_III_gamma_tau"/>
</dbReference>
<dbReference type="Pfam" id="PF13177">
    <property type="entry name" value="DNA_pol3_delta2"/>
    <property type="match status" value="1"/>
</dbReference>
<name>A0A560FMF7_9PROT</name>
<dbReference type="NCBIfam" id="TIGR02397">
    <property type="entry name" value="dnaX_nterm"/>
    <property type="match status" value="1"/>
</dbReference>
<evidence type="ECO:0000256" key="1">
    <source>
        <dbReference type="ARBA" id="ARBA00006360"/>
    </source>
</evidence>
<dbReference type="Pfam" id="PF12362">
    <property type="entry name" value="DUF3646"/>
    <property type="match status" value="1"/>
</dbReference>
<dbReference type="InterPro" id="IPR027417">
    <property type="entry name" value="P-loop_NTPase"/>
</dbReference>
<evidence type="ECO:0000256" key="8">
    <source>
        <dbReference type="ARBA" id="ARBA00022840"/>
    </source>
</evidence>
<comment type="subunit">
    <text evidence="11">DNA polymerase III contains a core (composed of alpha, epsilon and theta chains) that associates with a tau subunit. This core dimerizes to form the POLIII' complex. PolIII' associates with the gamma complex (composed of gamma, delta, delta', psi and chi chains) and with the beta chain to form the complete DNA polymerase III complex.</text>
</comment>
<dbReference type="InterPro" id="IPR050238">
    <property type="entry name" value="DNA_Rep/Repair_Clamp_Loader"/>
</dbReference>
<dbReference type="Gene3D" id="1.10.8.60">
    <property type="match status" value="1"/>
</dbReference>
<dbReference type="CDD" id="cd18137">
    <property type="entry name" value="HLD_clamp_pol_III_gamma_tau"/>
    <property type="match status" value="1"/>
</dbReference>
<dbReference type="Gene3D" id="3.40.50.300">
    <property type="entry name" value="P-loop containing nucleotide triphosphate hydrolases"/>
    <property type="match status" value="1"/>
</dbReference>
<evidence type="ECO:0000256" key="11">
    <source>
        <dbReference type="RuleBase" id="RU364063"/>
    </source>
</evidence>
<dbReference type="InterPro" id="IPR012763">
    <property type="entry name" value="DNA_pol_III_sug/sutau_N"/>
</dbReference>
<evidence type="ECO:0000313" key="15">
    <source>
        <dbReference type="Proteomes" id="UP000319859"/>
    </source>
</evidence>
<dbReference type="GO" id="GO:0003677">
    <property type="term" value="F:DNA binding"/>
    <property type="evidence" value="ECO:0007669"/>
    <property type="project" value="InterPro"/>
</dbReference>
<feature type="domain" description="AAA+ ATPase" evidence="13">
    <location>
        <begin position="64"/>
        <end position="211"/>
    </location>
</feature>
<keyword evidence="9 11" id="KW-0239">DNA-directed DNA polymerase</keyword>
<sequence>MPEGLSDPVTDQSTLSPDAESPAPAGNAVYRVLARKYRPRNFDELIGQDALVRTLRNAIQSGRIHQAYMLTGVRGVGKTTTARIIARALNCVGPDGQGGPTVSPCGVCEQCVSISQDRNVDVIEMDAASNTSVDNIREIIEGVRYAPAGARYKVYVIDEVHMLSRNAFNALLKTLEEPPPHVKFVFATTEIRKVPVTVLSRCQRFDLRRVDQGTLQAHFGRIAEQESVPVEAEALSLIARAADGSVRDGLSLLDQAIALGGGAVTGLQVRDMLGLADRTLVVDLFESTLSGKPADALAVLDDLHKRGADPVVIAQDLLDFTHFLTRARVVPGTAQDQGIPEMERVRGGDLAAKLGMPALARAWQILLKGLSEVQQAPVPMQALEMVLIRLAYAADLPSPGDLVRKLMEGGVPATGGNGGGAPMGGGSLGGNGGGGATARGTSLSSGVANGGGAPMAVLRGGLGGGLAGAVKVAPAVAPTPAVEPVPDLPPADPKSFRDVAELFGTRREGMLQGNLLSMVHLVKFEPGLIELRPTAMAVPNLAGRVGQLLTEWTGRRWIVTVSSAPGEPTLSDQDRAAENRTREQAAANPLVQALMAAFPGARMAAVRDLDQVAAAAAKAAAEEAALTPAFPSYGDGGMDAPDNPYFDAPPDMSDGDWEGDF</sequence>
<evidence type="ECO:0000313" key="14">
    <source>
        <dbReference type="EMBL" id="TWB22804.1"/>
    </source>
</evidence>